<feature type="active site" description="Proton donor/acceptor" evidence="6">
    <location>
        <position position="167"/>
    </location>
</feature>
<dbReference type="PROSITE" id="PS51257">
    <property type="entry name" value="PROKAR_LIPOPROTEIN"/>
    <property type="match status" value="1"/>
</dbReference>
<comment type="caution">
    <text evidence="10">The sequence shown here is derived from an EMBL/GenBank/DDBJ whole genome shotgun (WGS) entry which is preliminary data.</text>
</comment>
<dbReference type="GO" id="GO:0018104">
    <property type="term" value="P:peptidoglycan-protein cross-linking"/>
    <property type="evidence" value="ECO:0007669"/>
    <property type="project" value="TreeGrafter"/>
</dbReference>
<keyword evidence="5 6" id="KW-0961">Cell wall biogenesis/degradation</keyword>
<feature type="chain" id="PRO_5038690993" evidence="8">
    <location>
        <begin position="23"/>
        <end position="203"/>
    </location>
</feature>
<feature type="region of interest" description="Disordered" evidence="7">
    <location>
        <begin position="38"/>
        <end position="87"/>
    </location>
</feature>
<dbReference type="Pfam" id="PF03734">
    <property type="entry name" value="YkuD"/>
    <property type="match status" value="1"/>
</dbReference>
<proteinExistence type="predicted"/>
<dbReference type="Gene3D" id="2.40.440.10">
    <property type="entry name" value="L,D-transpeptidase catalytic domain-like"/>
    <property type="match status" value="1"/>
</dbReference>
<reference evidence="10 11" key="1">
    <citation type="submission" date="2020-07" db="EMBL/GenBank/DDBJ databases">
        <title>Sequencing the genomes of 1000 actinobacteria strains.</title>
        <authorList>
            <person name="Klenk H.-P."/>
        </authorList>
    </citation>
    <scope>NUCLEOTIDE SEQUENCE [LARGE SCALE GENOMIC DNA]</scope>
    <source>
        <strain evidence="10 11">DSM 104006</strain>
    </source>
</reference>
<dbReference type="UniPathway" id="UPA00219"/>
<evidence type="ECO:0000256" key="1">
    <source>
        <dbReference type="ARBA" id="ARBA00004752"/>
    </source>
</evidence>
<feature type="domain" description="L,D-TPase catalytic" evidence="9">
    <location>
        <begin position="96"/>
        <end position="202"/>
    </location>
</feature>
<evidence type="ECO:0000313" key="10">
    <source>
        <dbReference type="EMBL" id="NYI88196.1"/>
    </source>
</evidence>
<keyword evidence="10" id="KW-0449">Lipoprotein</keyword>
<evidence type="ECO:0000256" key="7">
    <source>
        <dbReference type="SAM" id="MobiDB-lite"/>
    </source>
</evidence>
<comment type="pathway">
    <text evidence="1 6">Cell wall biogenesis; peptidoglycan biosynthesis.</text>
</comment>
<dbReference type="PANTHER" id="PTHR30582:SF33">
    <property type="entry name" value="EXPORTED PROTEIN"/>
    <property type="match status" value="1"/>
</dbReference>
<dbReference type="PROSITE" id="PS52029">
    <property type="entry name" value="LD_TPASE"/>
    <property type="match status" value="1"/>
</dbReference>
<evidence type="ECO:0000256" key="8">
    <source>
        <dbReference type="SAM" id="SignalP"/>
    </source>
</evidence>
<dbReference type="InterPro" id="IPR005490">
    <property type="entry name" value="LD_TPept_cat_dom"/>
</dbReference>
<keyword evidence="2" id="KW-0808">Transferase</keyword>
<dbReference type="AlphaFoldDB" id="A0A853B0E6"/>
<dbReference type="Proteomes" id="UP000549616">
    <property type="component" value="Unassembled WGS sequence"/>
</dbReference>
<dbReference type="EMBL" id="JACCFK010000001">
    <property type="protein sequence ID" value="NYI88196.1"/>
    <property type="molecule type" value="Genomic_DNA"/>
</dbReference>
<evidence type="ECO:0000256" key="6">
    <source>
        <dbReference type="PROSITE-ProRule" id="PRU01373"/>
    </source>
</evidence>
<dbReference type="InterPro" id="IPR038063">
    <property type="entry name" value="Transpep_catalytic_dom"/>
</dbReference>
<dbReference type="SUPFAM" id="SSF141523">
    <property type="entry name" value="L,D-transpeptidase catalytic domain-like"/>
    <property type="match status" value="1"/>
</dbReference>
<dbReference type="GO" id="GO:0016740">
    <property type="term" value="F:transferase activity"/>
    <property type="evidence" value="ECO:0007669"/>
    <property type="project" value="UniProtKB-KW"/>
</dbReference>
<name>A0A853B0E6_9PSEU</name>
<keyword evidence="11" id="KW-1185">Reference proteome</keyword>
<feature type="signal peptide" evidence="8">
    <location>
        <begin position="1"/>
        <end position="22"/>
    </location>
</feature>
<dbReference type="PANTHER" id="PTHR30582">
    <property type="entry name" value="L,D-TRANSPEPTIDASE"/>
    <property type="match status" value="1"/>
</dbReference>
<keyword evidence="8" id="KW-0732">Signal</keyword>
<evidence type="ECO:0000259" key="9">
    <source>
        <dbReference type="PROSITE" id="PS52029"/>
    </source>
</evidence>
<evidence type="ECO:0000256" key="4">
    <source>
        <dbReference type="ARBA" id="ARBA00022984"/>
    </source>
</evidence>
<feature type="active site" description="Nucleophile" evidence="6">
    <location>
        <position position="178"/>
    </location>
</feature>
<keyword evidence="3 6" id="KW-0133">Cell shape</keyword>
<evidence type="ECO:0000313" key="11">
    <source>
        <dbReference type="Proteomes" id="UP000549616"/>
    </source>
</evidence>
<dbReference type="CDD" id="cd16913">
    <property type="entry name" value="YkuD_like"/>
    <property type="match status" value="1"/>
</dbReference>
<gene>
    <name evidence="10" type="ORF">HNR02_001519</name>
</gene>
<sequence>MSVKKIVAAVMGALVLTACGNATEQATGVRDVAATAATAADTTTPAAPVTTTTAPPSTTTEAPATTSNSSSTKSTTKKTTTSTRKASAGVPCAATAEACVDLSARKAWLLEDGEVVYGPVQIMPGMPSNPTPVGTFSVTSKVKNYHSREFDAPMPNSVFFQPGIAFHQGSLSKYSHGCIHLSNGASARFFSTLSAGDTVQVVR</sequence>
<organism evidence="10 11">
    <name type="scientific">Amycolatopsis endophytica</name>
    <dbReference type="NCBI Taxonomy" id="860233"/>
    <lineage>
        <taxon>Bacteria</taxon>
        <taxon>Bacillati</taxon>
        <taxon>Actinomycetota</taxon>
        <taxon>Actinomycetes</taxon>
        <taxon>Pseudonocardiales</taxon>
        <taxon>Pseudonocardiaceae</taxon>
        <taxon>Amycolatopsis</taxon>
    </lineage>
</organism>
<accession>A0A853B0E6</accession>
<keyword evidence="4 6" id="KW-0573">Peptidoglycan synthesis</keyword>
<evidence type="ECO:0000256" key="3">
    <source>
        <dbReference type="ARBA" id="ARBA00022960"/>
    </source>
</evidence>
<dbReference type="InterPro" id="IPR050979">
    <property type="entry name" value="LD-transpeptidase"/>
</dbReference>
<dbReference type="GO" id="GO:0071972">
    <property type="term" value="F:peptidoglycan L,D-transpeptidase activity"/>
    <property type="evidence" value="ECO:0007669"/>
    <property type="project" value="TreeGrafter"/>
</dbReference>
<protein>
    <submittedName>
        <fullName evidence="10">Lipoprotein-anchoring transpeptidase ErfK/SrfK</fullName>
    </submittedName>
</protein>
<dbReference type="GO" id="GO:0005576">
    <property type="term" value="C:extracellular region"/>
    <property type="evidence" value="ECO:0007669"/>
    <property type="project" value="TreeGrafter"/>
</dbReference>
<dbReference type="GO" id="GO:0071555">
    <property type="term" value="P:cell wall organization"/>
    <property type="evidence" value="ECO:0007669"/>
    <property type="project" value="UniProtKB-UniRule"/>
</dbReference>
<dbReference type="GO" id="GO:0008360">
    <property type="term" value="P:regulation of cell shape"/>
    <property type="evidence" value="ECO:0007669"/>
    <property type="project" value="UniProtKB-UniRule"/>
</dbReference>
<evidence type="ECO:0000256" key="5">
    <source>
        <dbReference type="ARBA" id="ARBA00023316"/>
    </source>
</evidence>
<evidence type="ECO:0000256" key="2">
    <source>
        <dbReference type="ARBA" id="ARBA00022679"/>
    </source>
</evidence>
<dbReference type="RefSeq" id="WP_312860934.1">
    <property type="nucleotide sequence ID" value="NZ_JACCFK010000001.1"/>
</dbReference>